<feature type="modified residue" description="4-aspartylphosphate" evidence="4">
    <location>
        <position position="56"/>
    </location>
</feature>
<name>A0AAI9IGV8_9BURK</name>
<keyword evidence="7" id="KW-0808">Transferase</keyword>
<dbReference type="AlphaFoldDB" id="A0AAI9IGV8"/>
<dbReference type="SUPFAM" id="SSF52172">
    <property type="entry name" value="CheY-like"/>
    <property type="match status" value="1"/>
</dbReference>
<protein>
    <recommendedName>
        <fullName evidence="2">histidine kinase</fullName>
        <ecNumber evidence="2">2.7.13.3</ecNumber>
    </recommendedName>
</protein>
<comment type="catalytic activity">
    <reaction evidence="1">
        <text>ATP + protein L-histidine = ADP + protein N-phospho-L-histidine.</text>
        <dbReference type="EC" id="2.7.13.3"/>
    </reaction>
</comment>
<dbReference type="PANTHER" id="PTHR43547:SF2">
    <property type="entry name" value="HYBRID SIGNAL TRANSDUCTION HISTIDINE KINASE C"/>
    <property type="match status" value="1"/>
</dbReference>
<dbReference type="InterPro" id="IPR036097">
    <property type="entry name" value="HisK_dim/P_sf"/>
</dbReference>
<dbReference type="Pfam" id="PF02518">
    <property type="entry name" value="HATPase_c"/>
    <property type="match status" value="1"/>
</dbReference>
<feature type="domain" description="Response regulatory" evidence="6">
    <location>
        <begin position="7"/>
        <end position="122"/>
    </location>
</feature>
<dbReference type="InterPro" id="IPR003661">
    <property type="entry name" value="HisK_dim/P_dom"/>
</dbReference>
<evidence type="ECO:0000256" key="4">
    <source>
        <dbReference type="PROSITE-ProRule" id="PRU00169"/>
    </source>
</evidence>
<dbReference type="InterPro" id="IPR001789">
    <property type="entry name" value="Sig_transdc_resp-reg_receiver"/>
</dbReference>
<dbReference type="Gene3D" id="3.30.565.10">
    <property type="entry name" value="Histidine kinase-like ATPase, C-terminal domain"/>
    <property type="match status" value="1"/>
</dbReference>
<dbReference type="SMART" id="SM00388">
    <property type="entry name" value="HisKA"/>
    <property type="match status" value="1"/>
</dbReference>
<dbReference type="CDD" id="cd00156">
    <property type="entry name" value="REC"/>
    <property type="match status" value="1"/>
</dbReference>
<dbReference type="SUPFAM" id="SSF55874">
    <property type="entry name" value="ATPase domain of HSP90 chaperone/DNA topoisomerase II/histidine kinase"/>
    <property type="match status" value="1"/>
</dbReference>
<evidence type="ECO:0000256" key="3">
    <source>
        <dbReference type="ARBA" id="ARBA00022553"/>
    </source>
</evidence>
<proteinExistence type="predicted"/>
<dbReference type="PROSITE" id="PS50110">
    <property type="entry name" value="RESPONSE_REGULATORY"/>
    <property type="match status" value="1"/>
</dbReference>
<evidence type="ECO:0000313" key="7">
    <source>
        <dbReference type="EMBL" id="EOA05942.1"/>
    </source>
</evidence>
<comment type="caution">
    <text evidence="7">The sequence shown here is derived from an EMBL/GenBank/DDBJ whole genome shotgun (WGS) entry which is preliminary data.</text>
</comment>
<organism evidence="7 8">
    <name type="scientific">Herbaspirillum frisingense GSF30</name>
    <dbReference type="NCBI Taxonomy" id="864073"/>
    <lineage>
        <taxon>Bacteria</taxon>
        <taxon>Pseudomonadati</taxon>
        <taxon>Pseudomonadota</taxon>
        <taxon>Betaproteobacteria</taxon>
        <taxon>Burkholderiales</taxon>
        <taxon>Oxalobacteraceae</taxon>
        <taxon>Herbaspirillum</taxon>
    </lineage>
</organism>
<dbReference type="Gene3D" id="1.10.287.130">
    <property type="match status" value="1"/>
</dbReference>
<feature type="domain" description="Histidine kinase" evidence="5">
    <location>
        <begin position="147"/>
        <end position="362"/>
    </location>
</feature>
<gene>
    <name evidence="7" type="ORF">HFRIS_005768</name>
</gene>
<dbReference type="InterPro" id="IPR011006">
    <property type="entry name" value="CheY-like_superfamily"/>
</dbReference>
<reference evidence="7 8" key="1">
    <citation type="journal article" date="2013" name="Front. Microbiol.">
        <title>The genome of the endophytic bacterium H. frisingense GSF30(T) identifies diverse strategies in the Herbaspirillum genus to interact with plants.</title>
        <authorList>
            <person name="Straub D."/>
            <person name="Rothballer M."/>
            <person name="Hartmann A."/>
            <person name="Ludewig U."/>
        </authorList>
    </citation>
    <scope>NUCLEOTIDE SEQUENCE [LARGE SCALE GENOMIC DNA]</scope>
    <source>
        <strain evidence="7 8">GSF30</strain>
    </source>
</reference>
<dbReference type="GO" id="GO:0000155">
    <property type="term" value="F:phosphorelay sensor kinase activity"/>
    <property type="evidence" value="ECO:0007669"/>
    <property type="project" value="InterPro"/>
</dbReference>
<keyword evidence="7" id="KW-0418">Kinase</keyword>
<dbReference type="SUPFAM" id="SSF47384">
    <property type="entry name" value="Homodimeric domain of signal transducing histidine kinase"/>
    <property type="match status" value="1"/>
</dbReference>
<dbReference type="CDD" id="cd00082">
    <property type="entry name" value="HisKA"/>
    <property type="match status" value="1"/>
</dbReference>
<dbReference type="Proteomes" id="UP000006772">
    <property type="component" value="Unassembled WGS sequence"/>
</dbReference>
<evidence type="ECO:0000256" key="2">
    <source>
        <dbReference type="ARBA" id="ARBA00012438"/>
    </source>
</evidence>
<dbReference type="SMART" id="SM00387">
    <property type="entry name" value="HATPase_c"/>
    <property type="match status" value="1"/>
</dbReference>
<dbReference type="SMART" id="SM00448">
    <property type="entry name" value="REC"/>
    <property type="match status" value="1"/>
</dbReference>
<dbReference type="EMBL" id="AEEC02000005">
    <property type="protein sequence ID" value="EOA05942.1"/>
    <property type="molecule type" value="Genomic_DNA"/>
</dbReference>
<evidence type="ECO:0000256" key="1">
    <source>
        <dbReference type="ARBA" id="ARBA00000085"/>
    </source>
</evidence>
<evidence type="ECO:0000313" key="8">
    <source>
        <dbReference type="Proteomes" id="UP000006772"/>
    </source>
</evidence>
<evidence type="ECO:0000259" key="6">
    <source>
        <dbReference type="PROSITE" id="PS50110"/>
    </source>
</evidence>
<accession>A0AAI9IGV8</accession>
<dbReference type="InterPro" id="IPR003594">
    <property type="entry name" value="HATPase_dom"/>
</dbReference>
<evidence type="ECO:0000259" key="5">
    <source>
        <dbReference type="PROSITE" id="PS50109"/>
    </source>
</evidence>
<dbReference type="InterPro" id="IPR036890">
    <property type="entry name" value="HATPase_C_sf"/>
</dbReference>
<dbReference type="InterPro" id="IPR005467">
    <property type="entry name" value="His_kinase_dom"/>
</dbReference>
<dbReference type="RefSeq" id="WP_006462318.1">
    <property type="nucleotide sequence ID" value="NZ_AEEC02000005.1"/>
</dbReference>
<dbReference type="EC" id="2.7.13.3" evidence="2"/>
<sequence>MSAIAAHVLVLEDDDGLLALATRVLRKQGHRVTAVADAVSALAAVQQERPNLLIVDYHLQALETGLDFFRQLRASGLDIPAIMVSGVSDDALIIEALRTGVADVLPKTTDYLDYLPAAVERLLQQQALLRLAEAERMAHVREEFVAALAQEFRAPLNTIIGWTQYLLRDATDGQQVRKGLEVIERNARLQAQRVEQLLELSRLMAGKLHVDMQPVDMVRVVEQGIAAVHAVADARQIRIHTVVDTPAPILGDPARLQQVVGNLLTHVIRSTPPQGRVQVILRQTGGQVELELGQALIDADQANAPERVGDDDVEVDLAGESGVASGLSLAIARQLAELHEGRMHAEGLGPGVRFLLTLPLTTPN</sequence>
<dbReference type="PROSITE" id="PS50109">
    <property type="entry name" value="HIS_KIN"/>
    <property type="match status" value="1"/>
</dbReference>
<dbReference type="Pfam" id="PF00072">
    <property type="entry name" value="Response_reg"/>
    <property type="match status" value="1"/>
</dbReference>
<dbReference type="Gene3D" id="3.40.50.2300">
    <property type="match status" value="1"/>
</dbReference>
<dbReference type="PANTHER" id="PTHR43547">
    <property type="entry name" value="TWO-COMPONENT HISTIDINE KINASE"/>
    <property type="match status" value="1"/>
</dbReference>
<keyword evidence="3 4" id="KW-0597">Phosphoprotein</keyword>
<dbReference type="Pfam" id="PF00512">
    <property type="entry name" value="HisKA"/>
    <property type="match status" value="1"/>
</dbReference>